<name>A0A6A5Z648_9PLEO</name>
<proteinExistence type="predicted"/>
<dbReference type="SUPFAM" id="SSF52047">
    <property type="entry name" value="RNI-like"/>
    <property type="match status" value="1"/>
</dbReference>
<evidence type="ECO:0000256" key="1">
    <source>
        <dbReference type="SAM" id="MobiDB-lite"/>
    </source>
</evidence>
<protein>
    <recommendedName>
        <fullName evidence="4">F-box domain-containing protein</fullName>
    </recommendedName>
</protein>
<reference evidence="2" key="1">
    <citation type="journal article" date="2020" name="Stud. Mycol.">
        <title>101 Dothideomycetes genomes: a test case for predicting lifestyles and emergence of pathogens.</title>
        <authorList>
            <person name="Haridas S."/>
            <person name="Albert R."/>
            <person name="Binder M."/>
            <person name="Bloem J."/>
            <person name="Labutti K."/>
            <person name="Salamov A."/>
            <person name="Andreopoulos B."/>
            <person name="Baker S."/>
            <person name="Barry K."/>
            <person name="Bills G."/>
            <person name="Bluhm B."/>
            <person name="Cannon C."/>
            <person name="Castanera R."/>
            <person name="Culley D."/>
            <person name="Daum C."/>
            <person name="Ezra D."/>
            <person name="Gonzalez J."/>
            <person name="Henrissat B."/>
            <person name="Kuo A."/>
            <person name="Liang C."/>
            <person name="Lipzen A."/>
            <person name="Lutzoni F."/>
            <person name="Magnuson J."/>
            <person name="Mondo S."/>
            <person name="Nolan M."/>
            <person name="Ohm R."/>
            <person name="Pangilinan J."/>
            <person name="Park H.-J."/>
            <person name="Ramirez L."/>
            <person name="Alfaro M."/>
            <person name="Sun H."/>
            <person name="Tritt A."/>
            <person name="Yoshinaga Y."/>
            <person name="Zwiers L.-H."/>
            <person name="Turgeon B."/>
            <person name="Goodwin S."/>
            <person name="Spatafora J."/>
            <person name="Crous P."/>
            <person name="Grigoriev I."/>
        </authorList>
    </citation>
    <scope>NUCLEOTIDE SEQUENCE</scope>
    <source>
        <strain evidence="2">CBS 627.86</strain>
    </source>
</reference>
<feature type="region of interest" description="Disordered" evidence="1">
    <location>
        <begin position="427"/>
        <end position="451"/>
    </location>
</feature>
<keyword evidence="3" id="KW-1185">Reference proteome</keyword>
<dbReference type="AlphaFoldDB" id="A0A6A5Z648"/>
<dbReference type="OrthoDB" id="3799527at2759"/>
<evidence type="ECO:0000313" key="2">
    <source>
        <dbReference type="EMBL" id="KAF2114815.1"/>
    </source>
</evidence>
<accession>A0A6A5Z648</accession>
<dbReference type="Proteomes" id="UP000799770">
    <property type="component" value="Unassembled WGS sequence"/>
</dbReference>
<evidence type="ECO:0008006" key="4">
    <source>
        <dbReference type="Google" id="ProtNLM"/>
    </source>
</evidence>
<dbReference type="InterPro" id="IPR032675">
    <property type="entry name" value="LRR_dom_sf"/>
</dbReference>
<gene>
    <name evidence="2" type="ORF">BDV96DRAFT_599993</name>
</gene>
<evidence type="ECO:0000313" key="3">
    <source>
        <dbReference type="Proteomes" id="UP000799770"/>
    </source>
</evidence>
<dbReference type="EMBL" id="ML977324">
    <property type="protein sequence ID" value="KAF2114815.1"/>
    <property type="molecule type" value="Genomic_DNA"/>
</dbReference>
<organism evidence="2 3">
    <name type="scientific">Lophiotrema nucula</name>
    <dbReference type="NCBI Taxonomy" id="690887"/>
    <lineage>
        <taxon>Eukaryota</taxon>
        <taxon>Fungi</taxon>
        <taxon>Dikarya</taxon>
        <taxon>Ascomycota</taxon>
        <taxon>Pezizomycotina</taxon>
        <taxon>Dothideomycetes</taxon>
        <taxon>Pleosporomycetidae</taxon>
        <taxon>Pleosporales</taxon>
        <taxon>Lophiotremataceae</taxon>
        <taxon>Lophiotrema</taxon>
    </lineage>
</organism>
<sequence length="451" mass="51341">MAILLDLPSELLYKVFLYFCSCKGNSQRRTISQSPLREYEYIRKVFISREFTDWLTLTNLRLTCRRLNIIASDILYRHFYVLISGWDYADFDGAAKLITNIVGGRSAINGTARKLLLNLADPEFFSHSIGYPAVFRDDLVKRIPKILTELPKLETLRVDIASSDGIYRQSVKFDLARAADFTSTLADGISYANLQNLSSLYLTLLCTQDFEVLARRLPVSVCERIQHLYLAVADGTGPGGTDIFNRYMQNVEWLPSNLQAVSPNLQHQQGLFDFVAKCENITSLAICATQHLNVDLLNWRHLPKSLEVLYLNRLQASSEGLRRLMWPAPEEDPGRCGLERVQFTDMELTQGTWEEIFHRLIHSPTLRYFCAHNLSYAAKGESAAFRTREATTWNLSKSAVNVQSRRDGDLGSLQRLFEVLLQKANSQSGHGGPEYPHDPKCLSHIRPHVYE</sequence>
<dbReference type="Gene3D" id="3.80.10.10">
    <property type="entry name" value="Ribonuclease Inhibitor"/>
    <property type="match status" value="1"/>
</dbReference>